<gene>
    <name evidence="2" type="ORF">A1O1_06110</name>
</gene>
<feature type="region of interest" description="Disordered" evidence="1">
    <location>
        <begin position="1"/>
        <end position="67"/>
    </location>
</feature>
<dbReference type="GeneID" id="19160979"/>
<dbReference type="Proteomes" id="UP000019484">
    <property type="component" value="Unassembled WGS sequence"/>
</dbReference>
<feature type="compositionally biased region" description="Polar residues" evidence="1">
    <location>
        <begin position="1"/>
        <end position="14"/>
    </location>
</feature>
<dbReference type="eggNOG" id="ENOG502SYKH">
    <property type="taxonomic scope" value="Eukaryota"/>
</dbReference>
<dbReference type="EMBL" id="AMWN01000005">
    <property type="protein sequence ID" value="EXJ85742.1"/>
    <property type="molecule type" value="Genomic_DNA"/>
</dbReference>
<sequence length="67" mass="7393">MNTQGSAAGSNQQEDYLDKGLDAAEKKFGQGKVDPTKQRSTNEKITDKARDLFEKTTGKNIPDKFSN</sequence>
<keyword evidence="3" id="KW-1185">Reference proteome</keyword>
<dbReference type="PANTHER" id="PTHR40462:SF1">
    <property type="entry name" value="EXPRESSED PROTEIN"/>
    <property type="match status" value="1"/>
</dbReference>
<dbReference type="PANTHER" id="PTHR40462">
    <property type="entry name" value="CHROMOSOME 1, WHOLE GENOME SHOTGUN SEQUENCE"/>
    <property type="match status" value="1"/>
</dbReference>
<evidence type="ECO:0000313" key="2">
    <source>
        <dbReference type="EMBL" id="EXJ85742.1"/>
    </source>
</evidence>
<proteinExistence type="predicted"/>
<feature type="compositionally biased region" description="Basic and acidic residues" evidence="1">
    <location>
        <begin position="16"/>
        <end position="57"/>
    </location>
</feature>
<name>W9XYV6_9EURO</name>
<dbReference type="HOGENOM" id="CLU_169797_1_1_1"/>
<comment type="caution">
    <text evidence="2">The sequence shown here is derived from an EMBL/GenBank/DDBJ whole genome shotgun (WGS) entry which is preliminary data.</text>
</comment>
<dbReference type="RefSeq" id="XP_007725180.1">
    <property type="nucleotide sequence ID" value="XM_007726990.1"/>
</dbReference>
<dbReference type="OrthoDB" id="3050608at2759"/>
<accession>W9XYV6</accession>
<evidence type="ECO:0000256" key="1">
    <source>
        <dbReference type="SAM" id="MobiDB-lite"/>
    </source>
</evidence>
<organism evidence="2 3">
    <name type="scientific">Capronia coronata CBS 617.96</name>
    <dbReference type="NCBI Taxonomy" id="1182541"/>
    <lineage>
        <taxon>Eukaryota</taxon>
        <taxon>Fungi</taxon>
        <taxon>Dikarya</taxon>
        <taxon>Ascomycota</taxon>
        <taxon>Pezizomycotina</taxon>
        <taxon>Eurotiomycetes</taxon>
        <taxon>Chaetothyriomycetidae</taxon>
        <taxon>Chaetothyriales</taxon>
        <taxon>Herpotrichiellaceae</taxon>
        <taxon>Capronia</taxon>
    </lineage>
</organism>
<evidence type="ECO:0000313" key="3">
    <source>
        <dbReference type="Proteomes" id="UP000019484"/>
    </source>
</evidence>
<reference evidence="2 3" key="1">
    <citation type="submission" date="2013-03" db="EMBL/GenBank/DDBJ databases">
        <title>The Genome Sequence of Capronia coronata CBS 617.96.</title>
        <authorList>
            <consortium name="The Broad Institute Genomics Platform"/>
            <person name="Cuomo C."/>
            <person name="de Hoog S."/>
            <person name="Gorbushina A."/>
            <person name="Walker B."/>
            <person name="Young S.K."/>
            <person name="Zeng Q."/>
            <person name="Gargeya S."/>
            <person name="Fitzgerald M."/>
            <person name="Haas B."/>
            <person name="Abouelleil A."/>
            <person name="Allen A.W."/>
            <person name="Alvarado L."/>
            <person name="Arachchi H.M."/>
            <person name="Berlin A.M."/>
            <person name="Chapman S.B."/>
            <person name="Gainer-Dewar J."/>
            <person name="Goldberg J."/>
            <person name="Griggs A."/>
            <person name="Gujja S."/>
            <person name="Hansen M."/>
            <person name="Howarth C."/>
            <person name="Imamovic A."/>
            <person name="Ireland A."/>
            <person name="Larimer J."/>
            <person name="McCowan C."/>
            <person name="Murphy C."/>
            <person name="Pearson M."/>
            <person name="Poon T.W."/>
            <person name="Priest M."/>
            <person name="Roberts A."/>
            <person name="Saif S."/>
            <person name="Shea T."/>
            <person name="Sisk P."/>
            <person name="Sykes S."/>
            <person name="Wortman J."/>
            <person name="Nusbaum C."/>
            <person name="Birren B."/>
        </authorList>
    </citation>
    <scope>NUCLEOTIDE SEQUENCE [LARGE SCALE GENOMIC DNA]</scope>
    <source>
        <strain evidence="2 3">CBS 617.96</strain>
    </source>
</reference>
<protein>
    <submittedName>
        <fullName evidence="2">Uncharacterized protein</fullName>
    </submittedName>
</protein>
<dbReference type="AlphaFoldDB" id="W9XYV6"/>